<dbReference type="RefSeq" id="WP_150497011.1">
    <property type="nucleotide sequence ID" value="NZ_BMFA01000008.1"/>
</dbReference>
<accession>A0A916TLC3</accession>
<comment type="caution">
    <text evidence="1">The sequence shown here is derived from an EMBL/GenBank/DDBJ whole genome shotgun (WGS) entry which is preliminary data.</text>
</comment>
<keyword evidence="1" id="KW-0969">Cilium</keyword>
<keyword evidence="1" id="KW-0282">Flagellum</keyword>
<organism evidence="1 2">
    <name type="scientific">Roseibium aquae</name>
    <dbReference type="NCBI Taxonomy" id="1323746"/>
    <lineage>
        <taxon>Bacteria</taxon>
        <taxon>Pseudomonadati</taxon>
        <taxon>Pseudomonadota</taxon>
        <taxon>Alphaproteobacteria</taxon>
        <taxon>Hyphomicrobiales</taxon>
        <taxon>Stappiaceae</taxon>
        <taxon>Roseibium</taxon>
    </lineage>
</organism>
<keyword evidence="2" id="KW-1185">Reference proteome</keyword>
<dbReference type="EMBL" id="BMFA01000008">
    <property type="protein sequence ID" value="GGB53858.1"/>
    <property type="molecule type" value="Genomic_DNA"/>
</dbReference>
<dbReference type="OrthoDB" id="9808944at2"/>
<protein>
    <submittedName>
        <fullName evidence="1">Flagellar FlaF family protein</fullName>
    </submittedName>
</protein>
<dbReference type="AlphaFoldDB" id="A0A916TLC3"/>
<reference evidence="1" key="1">
    <citation type="journal article" date="2014" name="Int. J. Syst. Evol. Microbiol.">
        <title>Complete genome sequence of Corynebacterium casei LMG S-19264T (=DSM 44701T), isolated from a smear-ripened cheese.</title>
        <authorList>
            <consortium name="US DOE Joint Genome Institute (JGI-PGF)"/>
            <person name="Walter F."/>
            <person name="Albersmeier A."/>
            <person name="Kalinowski J."/>
            <person name="Ruckert C."/>
        </authorList>
    </citation>
    <scope>NUCLEOTIDE SEQUENCE</scope>
    <source>
        <strain evidence="1">CGMCC 1.12426</strain>
    </source>
</reference>
<reference evidence="1" key="2">
    <citation type="submission" date="2020-09" db="EMBL/GenBank/DDBJ databases">
        <authorList>
            <person name="Sun Q."/>
            <person name="Zhou Y."/>
        </authorList>
    </citation>
    <scope>NUCLEOTIDE SEQUENCE</scope>
    <source>
        <strain evidence="1">CGMCC 1.12426</strain>
    </source>
</reference>
<gene>
    <name evidence="1" type="ORF">GCM10011316_27360</name>
</gene>
<proteinExistence type="predicted"/>
<sequence>MFSTSYAETMDEICADDRANEVAAFETVLDKLAAAHTVGPASAAAVDALFYTNRLWVFLLESLADERNALPANMRANLISIGIWVLKEIERLRQGEVSSLADLIQINTMIRDGLANTTGTAEGGAIEVGDEETRELVHEDRA</sequence>
<keyword evidence="1" id="KW-0966">Cell projection</keyword>
<dbReference type="NCBIfam" id="NF009434">
    <property type="entry name" value="PRK12793.1"/>
    <property type="match status" value="1"/>
</dbReference>
<name>A0A916TLC3_9HYPH</name>
<dbReference type="GO" id="GO:0044781">
    <property type="term" value="P:bacterial-type flagellum organization"/>
    <property type="evidence" value="ECO:0007669"/>
    <property type="project" value="InterPro"/>
</dbReference>
<dbReference type="Pfam" id="PF07309">
    <property type="entry name" value="FlaF"/>
    <property type="match status" value="1"/>
</dbReference>
<evidence type="ECO:0000313" key="2">
    <source>
        <dbReference type="Proteomes" id="UP000605148"/>
    </source>
</evidence>
<dbReference type="Proteomes" id="UP000605148">
    <property type="component" value="Unassembled WGS sequence"/>
</dbReference>
<evidence type="ECO:0000313" key="1">
    <source>
        <dbReference type="EMBL" id="GGB53858.1"/>
    </source>
</evidence>
<dbReference type="InterPro" id="IPR010845">
    <property type="entry name" value="FlaF"/>
</dbReference>